<sequence length="363" mass="40412">MTPTDQSLITEALEELGDEEKEEIVALGRCEDPEGEENSRSPSHLPFAPSSVLPDTTTVDPSYIISLIRKLLPDNTSTLKSSEYVACSSSAETSKICSVEENISGKFNHVKKIADIEDNNNAGPHDIVYDRYVGSIEHHFYDQTYSSSAIYNGMTPNSRKEETGSYDHETRFLHKENAWEDSGCVLWDLSASSTHAEFMHTRARISTVVIIANLLEDGQHIASQLSQDHELTQDLLETIPLVSDDPQARTALWCVLERLFDRIAEEFKISLLHPLALFLLDKSGVIMEDLDGHCTECSSPPNSSCSGAVVKTLLRIECIIEGWLAQKIENIEDTSKIADAEVKAERLRQYCKKYSTLLSATNA</sequence>
<name>A0ABR2MC28_9ASPA</name>
<evidence type="ECO:0000313" key="5">
    <source>
        <dbReference type="EMBL" id="KAK8961705.1"/>
    </source>
</evidence>
<evidence type="ECO:0000256" key="1">
    <source>
        <dbReference type="ARBA" id="ARBA00004123"/>
    </source>
</evidence>
<dbReference type="PANTHER" id="PTHR23424">
    <property type="entry name" value="SERUM AMYLOID A"/>
    <property type="match status" value="1"/>
</dbReference>
<comment type="caution">
    <text evidence="5">The sequence shown here is derived from an EMBL/GenBank/DDBJ whole genome shotgun (WGS) entry which is preliminary data.</text>
</comment>
<evidence type="ECO:0000256" key="3">
    <source>
        <dbReference type="ARBA" id="ARBA00038401"/>
    </source>
</evidence>
<proteinExistence type="inferred from homology"/>
<gene>
    <name evidence="5" type="ORF">KSP40_PGU002872</name>
</gene>
<keyword evidence="6" id="KW-1185">Reference proteome</keyword>
<reference evidence="5 6" key="1">
    <citation type="journal article" date="2022" name="Nat. Plants">
        <title>Genomes of leafy and leafless Platanthera orchids illuminate the evolution of mycoheterotrophy.</title>
        <authorList>
            <person name="Li M.H."/>
            <person name="Liu K.W."/>
            <person name="Li Z."/>
            <person name="Lu H.C."/>
            <person name="Ye Q.L."/>
            <person name="Zhang D."/>
            <person name="Wang J.Y."/>
            <person name="Li Y.F."/>
            <person name="Zhong Z.M."/>
            <person name="Liu X."/>
            <person name="Yu X."/>
            <person name="Liu D.K."/>
            <person name="Tu X.D."/>
            <person name="Liu B."/>
            <person name="Hao Y."/>
            <person name="Liao X.Y."/>
            <person name="Jiang Y.T."/>
            <person name="Sun W.H."/>
            <person name="Chen J."/>
            <person name="Chen Y.Q."/>
            <person name="Ai Y."/>
            <person name="Zhai J.W."/>
            <person name="Wu S.S."/>
            <person name="Zhou Z."/>
            <person name="Hsiao Y.Y."/>
            <person name="Wu W.L."/>
            <person name="Chen Y.Y."/>
            <person name="Lin Y.F."/>
            <person name="Hsu J.L."/>
            <person name="Li C.Y."/>
            <person name="Wang Z.W."/>
            <person name="Zhao X."/>
            <person name="Zhong W.Y."/>
            <person name="Ma X.K."/>
            <person name="Ma L."/>
            <person name="Huang J."/>
            <person name="Chen G.Z."/>
            <person name="Huang M.Z."/>
            <person name="Huang L."/>
            <person name="Peng D.H."/>
            <person name="Luo Y.B."/>
            <person name="Zou S.Q."/>
            <person name="Chen S.P."/>
            <person name="Lan S."/>
            <person name="Tsai W.C."/>
            <person name="Van de Peer Y."/>
            <person name="Liu Z.J."/>
        </authorList>
    </citation>
    <scope>NUCLEOTIDE SEQUENCE [LARGE SCALE GENOMIC DNA]</scope>
    <source>
        <strain evidence="5">Lor288</strain>
    </source>
</reference>
<evidence type="ECO:0000256" key="4">
    <source>
        <dbReference type="SAM" id="MobiDB-lite"/>
    </source>
</evidence>
<evidence type="ECO:0000256" key="2">
    <source>
        <dbReference type="ARBA" id="ARBA00023242"/>
    </source>
</evidence>
<protein>
    <submittedName>
        <fullName evidence="5">Uncharacterized protein</fullName>
    </submittedName>
</protein>
<accession>A0ABR2MC28</accession>
<feature type="region of interest" description="Disordered" evidence="4">
    <location>
        <begin position="1"/>
        <end position="53"/>
    </location>
</feature>
<keyword evidence="2" id="KW-0539">Nucleus</keyword>
<dbReference type="PANTHER" id="PTHR23424:SF23">
    <property type="entry name" value="PROTEIN SAAL1"/>
    <property type="match status" value="1"/>
</dbReference>
<dbReference type="EMBL" id="JBBWWR010000009">
    <property type="protein sequence ID" value="KAK8961705.1"/>
    <property type="molecule type" value="Genomic_DNA"/>
</dbReference>
<comment type="subcellular location">
    <subcellularLocation>
        <location evidence="1">Nucleus</location>
    </subcellularLocation>
</comment>
<dbReference type="InterPro" id="IPR052464">
    <property type="entry name" value="Synovial_Prolif_Regulator"/>
</dbReference>
<dbReference type="Proteomes" id="UP001412067">
    <property type="component" value="Unassembled WGS sequence"/>
</dbReference>
<comment type="similarity">
    <text evidence="3">Belongs to the SAAL1 family.</text>
</comment>
<evidence type="ECO:0000313" key="6">
    <source>
        <dbReference type="Proteomes" id="UP001412067"/>
    </source>
</evidence>
<feature type="compositionally biased region" description="Acidic residues" evidence="4">
    <location>
        <begin position="12"/>
        <end position="22"/>
    </location>
</feature>
<organism evidence="5 6">
    <name type="scientific">Platanthera guangdongensis</name>
    <dbReference type="NCBI Taxonomy" id="2320717"/>
    <lineage>
        <taxon>Eukaryota</taxon>
        <taxon>Viridiplantae</taxon>
        <taxon>Streptophyta</taxon>
        <taxon>Embryophyta</taxon>
        <taxon>Tracheophyta</taxon>
        <taxon>Spermatophyta</taxon>
        <taxon>Magnoliopsida</taxon>
        <taxon>Liliopsida</taxon>
        <taxon>Asparagales</taxon>
        <taxon>Orchidaceae</taxon>
        <taxon>Orchidoideae</taxon>
        <taxon>Orchideae</taxon>
        <taxon>Orchidinae</taxon>
        <taxon>Platanthera</taxon>
    </lineage>
</organism>